<reference evidence="9 10" key="1">
    <citation type="journal article" date="2003" name="Int. J. Syst. Evol. Microbiol.">
        <title>Bacillus nealsonii sp. nov., isolated from a spacecraft-assembly facility, whose spores are gamma-radiation resistant.</title>
        <authorList>
            <person name="Venkateswaran K."/>
            <person name="Kempf M."/>
            <person name="Chen F."/>
            <person name="Satomi M."/>
            <person name="Nicholson W."/>
            <person name="Kern R."/>
        </authorList>
    </citation>
    <scope>NUCLEOTIDE SEQUENCE [LARGE SCALE GENOMIC DNA]</scope>
    <source>
        <strain evidence="9 10">FO-92</strain>
    </source>
</reference>
<keyword evidence="4 7" id="KW-0812">Transmembrane</keyword>
<dbReference type="SUPFAM" id="SSF161098">
    <property type="entry name" value="MetI-like"/>
    <property type="match status" value="1"/>
</dbReference>
<feature type="domain" description="ABC transmembrane type-1" evidence="8">
    <location>
        <begin position="88"/>
        <end position="304"/>
    </location>
</feature>
<dbReference type="GO" id="GO:0005886">
    <property type="term" value="C:plasma membrane"/>
    <property type="evidence" value="ECO:0007669"/>
    <property type="project" value="UniProtKB-SubCell"/>
</dbReference>
<dbReference type="EMBL" id="PISE01000054">
    <property type="protein sequence ID" value="PKG21920.1"/>
    <property type="molecule type" value="Genomic_DNA"/>
</dbReference>
<organism evidence="9 10">
    <name type="scientific">Niallia nealsonii</name>
    <dbReference type="NCBI Taxonomy" id="115979"/>
    <lineage>
        <taxon>Bacteria</taxon>
        <taxon>Bacillati</taxon>
        <taxon>Bacillota</taxon>
        <taxon>Bacilli</taxon>
        <taxon>Bacillales</taxon>
        <taxon>Bacillaceae</taxon>
        <taxon>Niallia</taxon>
    </lineage>
</organism>
<dbReference type="OrthoDB" id="5174895at2"/>
<dbReference type="PROSITE" id="PS50928">
    <property type="entry name" value="ABC_TM1"/>
    <property type="match status" value="1"/>
</dbReference>
<feature type="transmembrane region" description="Helical" evidence="7">
    <location>
        <begin position="92"/>
        <end position="113"/>
    </location>
</feature>
<evidence type="ECO:0000256" key="3">
    <source>
        <dbReference type="ARBA" id="ARBA00022475"/>
    </source>
</evidence>
<feature type="transmembrane region" description="Helical" evidence="7">
    <location>
        <begin position="177"/>
        <end position="202"/>
    </location>
</feature>
<evidence type="ECO:0000256" key="7">
    <source>
        <dbReference type="RuleBase" id="RU363032"/>
    </source>
</evidence>
<dbReference type="InterPro" id="IPR000515">
    <property type="entry name" value="MetI-like"/>
</dbReference>
<comment type="caution">
    <text evidence="9">The sequence shown here is derived from an EMBL/GenBank/DDBJ whole genome shotgun (WGS) entry which is preliminary data.</text>
</comment>
<dbReference type="Proteomes" id="UP000233375">
    <property type="component" value="Unassembled WGS sequence"/>
</dbReference>
<keyword evidence="5 7" id="KW-1133">Transmembrane helix</keyword>
<evidence type="ECO:0000256" key="6">
    <source>
        <dbReference type="ARBA" id="ARBA00023136"/>
    </source>
</evidence>
<name>A0A2N0YXE1_9BACI</name>
<keyword evidence="6 7" id="KW-0472">Membrane</keyword>
<evidence type="ECO:0000259" key="8">
    <source>
        <dbReference type="PROSITE" id="PS50928"/>
    </source>
</evidence>
<evidence type="ECO:0000256" key="5">
    <source>
        <dbReference type="ARBA" id="ARBA00022989"/>
    </source>
</evidence>
<proteinExistence type="inferred from homology"/>
<accession>A0A2N0YXE1</accession>
<keyword evidence="10" id="KW-1185">Reference proteome</keyword>
<dbReference type="AlphaFoldDB" id="A0A2N0YXE1"/>
<feature type="transmembrane region" description="Helical" evidence="7">
    <location>
        <begin position="125"/>
        <end position="145"/>
    </location>
</feature>
<evidence type="ECO:0000256" key="2">
    <source>
        <dbReference type="ARBA" id="ARBA00022448"/>
    </source>
</evidence>
<dbReference type="GO" id="GO:0055085">
    <property type="term" value="P:transmembrane transport"/>
    <property type="evidence" value="ECO:0007669"/>
    <property type="project" value="InterPro"/>
</dbReference>
<keyword evidence="3" id="KW-1003">Cell membrane</keyword>
<protein>
    <submittedName>
        <fullName evidence="9">Sugar ABC transporter permease</fullName>
    </submittedName>
</protein>
<evidence type="ECO:0000313" key="10">
    <source>
        <dbReference type="Proteomes" id="UP000233375"/>
    </source>
</evidence>
<evidence type="ECO:0000256" key="1">
    <source>
        <dbReference type="ARBA" id="ARBA00004651"/>
    </source>
</evidence>
<feature type="transmembrane region" description="Helical" evidence="7">
    <location>
        <begin position="31"/>
        <end position="53"/>
    </location>
</feature>
<dbReference type="PANTHER" id="PTHR43005">
    <property type="entry name" value="BLR7065 PROTEIN"/>
    <property type="match status" value="1"/>
</dbReference>
<dbReference type="Gene3D" id="1.10.3720.10">
    <property type="entry name" value="MetI-like"/>
    <property type="match status" value="1"/>
</dbReference>
<dbReference type="InterPro" id="IPR035906">
    <property type="entry name" value="MetI-like_sf"/>
</dbReference>
<dbReference type="CDD" id="cd06261">
    <property type="entry name" value="TM_PBP2"/>
    <property type="match status" value="1"/>
</dbReference>
<gene>
    <name evidence="9" type="ORF">CWS01_20035</name>
</gene>
<sequence length="312" mass="35757">MRTETQTQTEPTRGLRYNRKAQYLKKKSEPYLYLLPTILLMVILLIIPIYMVIRYSFYDNVILNKNPEFIGFENFKEILTDQSFIVAVKNTLIFVGGSVIAHMILGMTFAMLLNTKYLGKKTNALFRVIFALPWMFTASVIAVLWKMLLNPNGVINYFLIELNLTSNHLEWLSSRDFALLSVTMINIWAGYPFFMISILAGLQGISSDLYESSAIDGANIVKRFFYITLPQLKPILISLILLDFVWTIQQFALIWMTTGGGPINATEMLSTFIYKLGFSKYQYAMASTSAVILLFVCTIIAIFYVRHQRGQE</sequence>
<feature type="transmembrane region" description="Helical" evidence="7">
    <location>
        <begin position="283"/>
        <end position="305"/>
    </location>
</feature>
<comment type="subcellular location">
    <subcellularLocation>
        <location evidence="1 7">Cell membrane</location>
        <topology evidence="1 7">Multi-pass membrane protein</topology>
    </subcellularLocation>
</comment>
<comment type="similarity">
    <text evidence="7">Belongs to the binding-protein-dependent transport system permease family.</text>
</comment>
<feature type="transmembrane region" description="Helical" evidence="7">
    <location>
        <begin position="235"/>
        <end position="256"/>
    </location>
</feature>
<evidence type="ECO:0000313" key="9">
    <source>
        <dbReference type="EMBL" id="PKG21920.1"/>
    </source>
</evidence>
<dbReference type="PANTHER" id="PTHR43005:SF1">
    <property type="entry name" value="SPERMIDINE_PUTRESCINE TRANSPORT SYSTEM PERMEASE PROTEIN"/>
    <property type="match status" value="1"/>
</dbReference>
<keyword evidence="2 7" id="KW-0813">Transport</keyword>
<dbReference type="Pfam" id="PF00528">
    <property type="entry name" value="BPD_transp_1"/>
    <property type="match status" value="1"/>
</dbReference>
<dbReference type="RefSeq" id="WP_101178980.1">
    <property type="nucleotide sequence ID" value="NZ_PISE01000054.1"/>
</dbReference>
<evidence type="ECO:0000256" key="4">
    <source>
        <dbReference type="ARBA" id="ARBA00022692"/>
    </source>
</evidence>